<protein>
    <submittedName>
        <fullName evidence="2">Uncharacterized protein</fullName>
    </submittedName>
</protein>
<feature type="region of interest" description="Disordered" evidence="1">
    <location>
        <begin position="33"/>
        <end position="54"/>
    </location>
</feature>
<evidence type="ECO:0000256" key="1">
    <source>
        <dbReference type="SAM" id="MobiDB-lite"/>
    </source>
</evidence>
<proteinExistence type="predicted"/>
<name>A0A8I1IN27_PAEPO</name>
<comment type="caution">
    <text evidence="2">The sequence shown here is derived from an EMBL/GenBank/DDBJ whole genome shotgun (WGS) entry which is preliminary data.</text>
</comment>
<accession>A0A8I1IN27</accession>
<dbReference type="EMBL" id="JAEHFQ010000002">
    <property type="protein sequence ID" value="MBM0632446.1"/>
    <property type="molecule type" value="Genomic_DNA"/>
</dbReference>
<evidence type="ECO:0000313" key="3">
    <source>
        <dbReference type="Proteomes" id="UP000650605"/>
    </source>
</evidence>
<gene>
    <name evidence="2" type="ORF">JDW19_04810</name>
</gene>
<dbReference type="Proteomes" id="UP000650605">
    <property type="component" value="Unassembled WGS sequence"/>
</dbReference>
<organism evidence="2 3">
    <name type="scientific">Paenibacillus polymyxa</name>
    <name type="common">Bacillus polymyxa</name>
    <dbReference type="NCBI Taxonomy" id="1406"/>
    <lineage>
        <taxon>Bacteria</taxon>
        <taxon>Bacillati</taxon>
        <taxon>Bacillota</taxon>
        <taxon>Bacilli</taxon>
        <taxon>Bacillales</taxon>
        <taxon>Paenibacillaceae</taxon>
        <taxon>Paenibacillus</taxon>
    </lineage>
</organism>
<evidence type="ECO:0000313" key="2">
    <source>
        <dbReference type="EMBL" id="MBM0632446.1"/>
    </source>
</evidence>
<reference evidence="2" key="1">
    <citation type="submission" date="2020-12" db="EMBL/GenBank/DDBJ databases">
        <title>Paenibacillus polymyxa LMG 27872: a double-edged sword.</title>
        <authorList>
            <person name="Langendries S."/>
            <person name="Garcia Mendez S."/>
            <person name="Beirinckx S."/>
            <person name="Viaene T."/>
            <person name="Baeyen S."/>
            <person name="Goeminne G."/>
            <person name="Willems A."/>
            <person name="Debode J."/>
            <person name="Goormachtig S."/>
        </authorList>
    </citation>
    <scope>NUCLEOTIDE SEQUENCE</scope>
    <source>
        <strain evidence="2">LMG 27872</strain>
    </source>
</reference>
<dbReference type="AlphaFoldDB" id="A0A8I1IN27"/>
<sequence>MFVKGGTALRDSFDLTIAVVCGFSEYMYKGENPAGKGECSASPDSNEPLRYGPP</sequence>